<dbReference type="Gene3D" id="3.40.50.1110">
    <property type="entry name" value="SGNH hydrolase"/>
    <property type="match status" value="1"/>
</dbReference>
<dbReference type="SUPFAM" id="SSF52266">
    <property type="entry name" value="SGNH hydrolase"/>
    <property type="match status" value="1"/>
</dbReference>
<organism evidence="2 3">
    <name type="scientific">Microlunatus spumicola</name>
    <dbReference type="NCBI Taxonomy" id="81499"/>
    <lineage>
        <taxon>Bacteria</taxon>
        <taxon>Bacillati</taxon>
        <taxon>Actinomycetota</taxon>
        <taxon>Actinomycetes</taxon>
        <taxon>Propionibacteriales</taxon>
        <taxon>Propionibacteriaceae</taxon>
        <taxon>Microlunatus</taxon>
    </lineage>
</organism>
<dbReference type="Pfam" id="PF13472">
    <property type="entry name" value="Lipase_GDSL_2"/>
    <property type="match status" value="1"/>
</dbReference>
<dbReference type="CDD" id="cd00229">
    <property type="entry name" value="SGNH_hydrolase"/>
    <property type="match status" value="1"/>
</dbReference>
<dbReference type="Proteomes" id="UP001500767">
    <property type="component" value="Unassembled WGS sequence"/>
</dbReference>
<evidence type="ECO:0000313" key="2">
    <source>
        <dbReference type="EMBL" id="GAA3561136.1"/>
    </source>
</evidence>
<dbReference type="InterPro" id="IPR013830">
    <property type="entry name" value="SGNH_hydro"/>
</dbReference>
<dbReference type="InterPro" id="IPR036514">
    <property type="entry name" value="SGNH_hydro_sf"/>
</dbReference>
<gene>
    <name evidence="2" type="ORF">GCM10022197_15860</name>
</gene>
<comment type="caution">
    <text evidence="2">The sequence shown here is derived from an EMBL/GenBank/DDBJ whole genome shotgun (WGS) entry which is preliminary data.</text>
</comment>
<feature type="domain" description="SGNH hydrolase-type esterase" evidence="1">
    <location>
        <begin position="23"/>
        <end position="191"/>
    </location>
</feature>
<sequence length="210" mass="22477">MPDPMPALAPGSLTLPAQPRVLVLGDSYTEGYGAEPETKGWAYLVGKPLGWKVTVDGIGGTGYLNPGPHNEGNYLQRLPKLQGRTFDLVVLQGGSNDRDATYPVLQDAVTRTIDTVRAEFPGTKILLLGPATPYGKPDEPRITAQCVLAGHAVAQDLPFVDPLGEAWFVDGDGDRYANPVNGHPSNAGYKRIAARFETDVRVLLGETKPS</sequence>
<accession>A0ABP6X434</accession>
<evidence type="ECO:0000259" key="1">
    <source>
        <dbReference type="Pfam" id="PF13472"/>
    </source>
</evidence>
<dbReference type="GO" id="GO:0016787">
    <property type="term" value="F:hydrolase activity"/>
    <property type="evidence" value="ECO:0007669"/>
    <property type="project" value="UniProtKB-KW"/>
</dbReference>
<name>A0ABP6X434_9ACTN</name>
<dbReference type="EMBL" id="BAAAYR010000001">
    <property type="protein sequence ID" value="GAA3561136.1"/>
    <property type="molecule type" value="Genomic_DNA"/>
</dbReference>
<keyword evidence="3" id="KW-1185">Reference proteome</keyword>
<proteinExistence type="predicted"/>
<evidence type="ECO:0000313" key="3">
    <source>
        <dbReference type="Proteomes" id="UP001500767"/>
    </source>
</evidence>
<protein>
    <submittedName>
        <fullName evidence="2">SGNH/GDSL hydrolase family protein</fullName>
    </submittedName>
</protein>
<reference evidence="3" key="1">
    <citation type="journal article" date="2019" name="Int. J. Syst. Evol. Microbiol.">
        <title>The Global Catalogue of Microorganisms (GCM) 10K type strain sequencing project: providing services to taxonomists for standard genome sequencing and annotation.</title>
        <authorList>
            <consortium name="The Broad Institute Genomics Platform"/>
            <consortium name="The Broad Institute Genome Sequencing Center for Infectious Disease"/>
            <person name="Wu L."/>
            <person name="Ma J."/>
        </authorList>
    </citation>
    <scope>NUCLEOTIDE SEQUENCE [LARGE SCALE GENOMIC DNA]</scope>
    <source>
        <strain evidence="3">JCM 16540</strain>
    </source>
</reference>
<keyword evidence="2" id="KW-0378">Hydrolase</keyword>